<evidence type="ECO:0008006" key="5">
    <source>
        <dbReference type="Google" id="ProtNLM"/>
    </source>
</evidence>
<organism evidence="3 4">
    <name type="scientific">Roseateles puraquae</name>
    <dbReference type="NCBI Taxonomy" id="431059"/>
    <lineage>
        <taxon>Bacteria</taxon>
        <taxon>Pseudomonadati</taxon>
        <taxon>Pseudomonadota</taxon>
        <taxon>Betaproteobacteria</taxon>
        <taxon>Burkholderiales</taxon>
        <taxon>Sphaerotilaceae</taxon>
        <taxon>Roseateles</taxon>
    </lineage>
</organism>
<feature type="region of interest" description="Disordered" evidence="1">
    <location>
        <begin position="207"/>
        <end position="227"/>
    </location>
</feature>
<dbReference type="AlphaFoldDB" id="A0A254N814"/>
<sequence length="227" mass="24738">MLILAILVASIAALAYGGIAMVAWLVSRGVQIKEFDPAAWIQAVGSIAAIGALVWQRWHEVEMERKRAKAAAIDLQNGARRLVQAAAFICAEFSESSWPPSGKIDDAGCGLFEARLQALASTLKRVDAHALPRWQHTECVIVAISALEALHRELGRQVMEWGPGPAGLMQVRAALTEPNWLQSFRAMSREFRTQLFERTVTISQGLDPLMDPAASPQSAPQAHGAHR</sequence>
<reference evidence="3 4" key="1">
    <citation type="journal article" date="2007" name="Int. J. Syst. Evol. Microbiol.">
        <title>Description of Pelomonas aquatica sp. nov. and Pelomonas puraquae sp. nov., isolated from industrial and haemodialysis water.</title>
        <authorList>
            <person name="Gomila M."/>
            <person name="Bowien B."/>
            <person name="Falsen E."/>
            <person name="Moore E.R."/>
            <person name="Lalucat J."/>
        </authorList>
    </citation>
    <scope>NUCLEOTIDE SEQUENCE [LARGE SCALE GENOMIC DNA]</scope>
    <source>
        <strain evidence="3 4">CCUG 52769</strain>
    </source>
</reference>
<gene>
    <name evidence="3" type="ORF">CDO81_10605</name>
</gene>
<keyword evidence="2" id="KW-0472">Membrane</keyword>
<keyword evidence="2" id="KW-1133">Transmembrane helix</keyword>
<dbReference type="EMBL" id="NISI01000003">
    <property type="protein sequence ID" value="OWR04161.1"/>
    <property type="molecule type" value="Genomic_DNA"/>
</dbReference>
<keyword evidence="2" id="KW-0812">Transmembrane</keyword>
<accession>A0A254N814</accession>
<dbReference type="Proteomes" id="UP000197446">
    <property type="component" value="Unassembled WGS sequence"/>
</dbReference>
<feature type="compositionally biased region" description="Low complexity" evidence="1">
    <location>
        <begin position="212"/>
        <end position="227"/>
    </location>
</feature>
<keyword evidence="4" id="KW-1185">Reference proteome</keyword>
<evidence type="ECO:0000256" key="2">
    <source>
        <dbReference type="SAM" id="Phobius"/>
    </source>
</evidence>
<proteinExistence type="predicted"/>
<evidence type="ECO:0000256" key="1">
    <source>
        <dbReference type="SAM" id="MobiDB-lite"/>
    </source>
</evidence>
<comment type="caution">
    <text evidence="3">The sequence shown here is derived from an EMBL/GenBank/DDBJ whole genome shotgun (WGS) entry which is preliminary data.</text>
</comment>
<evidence type="ECO:0000313" key="3">
    <source>
        <dbReference type="EMBL" id="OWR04161.1"/>
    </source>
</evidence>
<feature type="transmembrane region" description="Helical" evidence="2">
    <location>
        <begin position="39"/>
        <end position="58"/>
    </location>
</feature>
<evidence type="ECO:0000313" key="4">
    <source>
        <dbReference type="Proteomes" id="UP000197446"/>
    </source>
</evidence>
<protein>
    <recommendedName>
        <fullName evidence="5">DUF4760 domain-containing protein</fullName>
    </recommendedName>
</protein>
<name>A0A254N814_9BURK</name>